<dbReference type="EMBL" id="CP116394">
    <property type="protein sequence ID" value="WCE45226.1"/>
    <property type="molecule type" value="Genomic_DNA"/>
</dbReference>
<dbReference type="AlphaFoldDB" id="A0AB38XLJ6"/>
<dbReference type="Proteomes" id="UP001211044">
    <property type="component" value="Chromosome"/>
</dbReference>
<feature type="domain" description="Glucose-6-phosphate dehydrogenase assembly protein OpcA C-terminal" evidence="2">
    <location>
        <begin position="168"/>
        <end position="299"/>
    </location>
</feature>
<name>A0AB38XLJ6_9ACTO</name>
<dbReference type="Pfam" id="PF20171">
    <property type="entry name" value="OpcA_G6PD_C"/>
    <property type="match status" value="1"/>
</dbReference>
<gene>
    <name evidence="3" type="ORF">PIG85_06025</name>
</gene>
<evidence type="ECO:0000313" key="3">
    <source>
        <dbReference type="EMBL" id="WCE45226.1"/>
    </source>
</evidence>
<dbReference type="InterPro" id="IPR004555">
    <property type="entry name" value="G6PDH_assembly_OpcA"/>
</dbReference>
<dbReference type="PANTHER" id="PTHR38658">
    <property type="entry name" value="OXPP CYCLE PROTEIN OPCA-RELATED"/>
    <property type="match status" value="1"/>
</dbReference>
<reference evidence="3" key="1">
    <citation type="submission" date="2023-01" db="EMBL/GenBank/DDBJ databases">
        <title>Comparative Genomic Analysis of the Clinically-Derived Winkia Strain NY0527 Provides Evidence into the Taxonomic Reassignment of Winkia neuii and Characterizes Their Virulence Traits.</title>
        <authorList>
            <person name="Cai X."/>
            <person name="Peng Y."/>
            <person name="Li M."/>
            <person name="Qiu Y."/>
            <person name="Wang Y."/>
            <person name="Xu L."/>
            <person name="Hou Q."/>
        </authorList>
    </citation>
    <scope>NUCLEOTIDE SEQUENCE</scope>
    <source>
        <strain evidence="3">NY0527</strain>
    </source>
</reference>
<evidence type="ECO:0000259" key="1">
    <source>
        <dbReference type="Pfam" id="PF10128"/>
    </source>
</evidence>
<accession>A0AB38XLJ6</accession>
<dbReference type="Pfam" id="PF10128">
    <property type="entry name" value="OpcA_G6PD_assem"/>
    <property type="match status" value="1"/>
</dbReference>
<protein>
    <submittedName>
        <fullName evidence="3">Glucose-6-phosphate dehydrogenase assembly protein OpcA</fullName>
    </submittedName>
</protein>
<dbReference type="InterPro" id="IPR046801">
    <property type="entry name" value="OpcA_G6PD_N"/>
</dbReference>
<evidence type="ECO:0000313" key="4">
    <source>
        <dbReference type="Proteomes" id="UP001211044"/>
    </source>
</evidence>
<sequence>MIYTLKGTSGSEVAAFLNKQRSEQGSSTLGRVLTLIICVPSPEDVERAIEISDAAAKEHPCRVLIVVERAEPSKEASLDAQIRLGGKAGASEVVVLDPRGATAENLDTLVNPLLLSDVPIVVFWPLDPPDNPSAHPLGKLATKRLTDSRQTAHPMETIKHLARNYTAGDGDLSWSANTLWRAVLAATVGEKHEAPFVKAVVRGNLKQPSPSLIASWLEWKLGIDVVVCHDETASTVTGIYFTDSEGKEMSLTRREGSDVAHLHRPGLSTTFVNLAKRELQDCLMEDLRRLDPDPVYQIVLTKHIQNLKKEE</sequence>
<feature type="domain" description="Glucose-6-phosphate dehydrogenase assembly protein OpcA N-terminal" evidence="1">
    <location>
        <begin position="53"/>
        <end position="162"/>
    </location>
</feature>
<proteinExistence type="predicted"/>
<dbReference type="PANTHER" id="PTHR38658:SF1">
    <property type="entry name" value="OXPP CYCLE PROTEIN OPCA-RELATED"/>
    <property type="match status" value="1"/>
</dbReference>
<organism evidence="3 4">
    <name type="scientific">Winkia neuii subsp. anitrata</name>
    <dbReference type="NCBI Taxonomy" id="29318"/>
    <lineage>
        <taxon>Bacteria</taxon>
        <taxon>Bacillati</taxon>
        <taxon>Actinomycetota</taxon>
        <taxon>Actinomycetes</taxon>
        <taxon>Actinomycetales</taxon>
        <taxon>Actinomycetaceae</taxon>
        <taxon>Winkia</taxon>
    </lineage>
</organism>
<evidence type="ECO:0000259" key="2">
    <source>
        <dbReference type="Pfam" id="PF20171"/>
    </source>
</evidence>
<dbReference type="RefSeq" id="WP_048707372.1">
    <property type="nucleotide sequence ID" value="NZ_CP116394.1"/>
</dbReference>
<dbReference type="InterPro" id="IPR046802">
    <property type="entry name" value="OpcA_G6PD_C"/>
</dbReference>
<dbReference type="KEGG" id="wne:PIG85_06025"/>